<dbReference type="CDD" id="cd18809">
    <property type="entry name" value="SF1_C_RecD"/>
    <property type="match status" value="1"/>
</dbReference>
<dbReference type="GO" id="GO:0006310">
    <property type="term" value="P:DNA recombination"/>
    <property type="evidence" value="ECO:0007669"/>
    <property type="project" value="UniProtKB-KW"/>
</dbReference>
<keyword evidence="1" id="KW-0233">DNA recombination</keyword>
<dbReference type="GO" id="GO:0016887">
    <property type="term" value="F:ATP hydrolysis activity"/>
    <property type="evidence" value="ECO:0007669"/>
    <property type="project" value="RHEA"/>
</dbReference>
<dbReference type="InterPro" id="IPR010285">
    <property type="entry name" value="DNA_helicase_pif1-like_DEAD"/>
</dbReference>
<dbReference type="Gene3D" id="3.40.50.300">
    <property type="entry name" value="P-loop containing nucleotide triphosphate hydrolases"/>
    <property type="match status" value="1"/>
</dbReference>
<organism evidence="5 6">
    <name type="scientific">Aquilegia coerulea</name>
    <name type="common">Rocky mountain columbine</name>
    <dbReference type="NCBI Taxonomy" id="218851"/>
    <lineage>
        <taxon>Eukaryota</taxon>
        <taxon>Viridiplantae</taxon>
        <taxon>Streptophyta</taxon>
        <taxon>Embryophyta</taxon>
        <taxon>Tracheophyta</taxon>
        <taxon>Spermatophyta</taxon>
        <taxon>Magnoliopsida</taxon>
        <taxon>Ranunculales</taxon>
        <taxon>Ranunculaceae</taxon>
        <taxon>Thalictroideae</taxon>
        <taxon>Aquilegia</taxon>
    </lineage>
</organism>
<dbReference type="InterPro" id="IPR027417">
    <property type="entry name" value="P-loop_NTPase"/>
</dbReference>
<reference evidence="5 6" key="1">
    <citation type="submission" date="2017-09" db="EMBL/GenBank/DDBJ databases">
        <title>WGS assembly of Aquilegia coerulea Goldsmith.</title>
        <authorList>
            <person name="Hodges S."/>
            <person name="Kramer E."/>
            <person name="Nordborg M."/>
            <person name="Tomkins J."/>
            <person name="Borevitz J."/>
            <person name="Derieg N."/>
            <person name="Yan J."/>
            <person name="Mihaltcheva S."/>
            <person name="Hayes R.D."/>
            <person name="Rokhsar D."/>
        </authorList>
    </citation>
    <scope>NUCLEOTIDE SEQUENCE [LARGE SCALE GENOMIC DNA]</scope>
    <source>
        <strain evidence="6">cv. Goldsmith</strain>
    </source>
</reference>
<dbReference type="GO" id="GO:0000723">
    <property type="term" value="P:telomere maintenance"/>
    <property type="evidence" value="ECO:0007669"/>
    <property type="project" value="InterPro"/>
</dbReference>
<feature type="domain" description="DNA helicase Pif1-like 2B" evidence="4">
    <location>
        <begin position="757"/>
        <end position="795"/>
    </location>
</feature>
<keyword evidence="1" id="KW-0234">DNA repair</keyword>
<protein>
    <recommendedName>
        <fullName evidence="1">ATP-dependent DNA helicase</fullName>
        <ecNumber evidence="1">5.6.2.3</ecNumber>
    </recommendedName>
</protein>
<accession>A0A2G5C4A6</accession>
<dbReference type="InterPro" id="IPR025476">
    <property type="entry name" value="Helitron_helicase-like"/>
</dbReference>
<dbReference type="EC" id="5.6.2.3" evidence="1"/>
<proteinExistence type="inferred from homology"/>
<dbReference type="Pfam" id="PF21530">
    <property type="entry name" value="Pif1_2B_dom"/>
    <property type="match status" value="1"/>
</dbReference>
<keyword evidence="1" id="KW-0378">Hydrolase</keyword>
<dbReference type="GO" id="GO:0006281">
    <property type="term" value="P:DNA repair"/>
    <property type="evidence" value="ECO:0007669"/>
    <property type="project" value="UniProtKB-KW"/>
</dbReference>
<evidence type="ECO:0000259" key="3">
    <source>
        <dbReference type="Pfam" id="PF14214"/>
    </source>
</evidence>
<sequence length="907" mass="103834">MEFPTLVHSYQHNLLTHVACFARGYVSLWSVGGGEQPVEYDREQHQEARGRDIRLAFMPGTDSRKYNLATSDDVSVLLPGDDIVINGDDPREIGKLFILPSSHIGSSRHMYEIYQDSMALTRYFKHPDIFLINELLLCQSATDRPDLVARVFELKREAIMHEILHNNVFGRVVGRIKTADQVDQIISAEFPDPEKHPELFETRNMFNSCMENDVCKFHYPKEFSTETKLDADGFPIYRCSKTGKTYKVRGDMVDNRDVVPYNPYLSEMFDCHINAKICASIKTVKYIHKYIYKGHDRATMVVGVVDDEIQQYIDARYIGPTEGAWRLYGNRIHEESPSVRRLALHLEGMHLCVFNPYTPKEVILERAKNQKSTLTAFLIIEFPEHFVWDKGGKKMWTPRMTSAFFIGRLYFANPNSGERFFLRLLLTFLIPNPSDDEACDYGLFLLNEYLIGIEKQLADYPNMPLPTRNWQWTANNCLIFYHEALAYEGLDVVTEQKIAKMHTKQLHAKGYIVIMVASSGIASLLLTGGRTAHSTFKIPLNVLDDSVCDIGKKSFKAELFKRDKLIVWDEVPMQHRYCVEAVDRSLQDILGNNKRFGGITVVLGGDFKQTLPVIPKGTRPQIVCASLIRSHLWQHIERLTLVKNMRLNCDDIENLQFDYLIKVGTDPTETIELPTEISRCKNSLELLFKVYPQLNVPGIATDDYLRDRTILSAQNDDNFPGKLQEYLAVDKAIEDDERPEERGNRIANENMHALDPPSLQPFKLQLKEGCPIMLLRNIQPRDGLCNGTRLMVIQFGTRVIEARILTGSHVNDRVFIPRITLEPSDSETPFKMSRRQFPVRLAFAMTINKSQGQSLKIVGIDLQNPVFSHGKLYVAMSRCTSMRRITVLLPSDDEEKTSNVVYLEALL</sequence>
<dbReference type="GO" id="GO:0005524">
    <property type="term" value="F:ATP binding"/>
    <property type="evidence" value="ECO:0007669"/>
    <property type="project" value="UniProtKB-KW"/>
</dbReference>
<keyword evidence="6" id="KW-1185">Reference proteome</keyword>
<comment type="similarity">
    <text evidence="1">Belongs to the helicase family.</text>
</comment>
<keyword evidence="1" id="KW-0067">ATP-binding</keyword>
<keyword evidence="1" id="KW-0547">Nucleotide-binding</keyword>
<dbReference type="InterPro" id="IPR049163">
    <property type="entry name" value="Pif1-like_2B_dom"/>
</dbReference>
<name>A0A2G5C4A6_AQUCA</name>
<dbReference type="GO" id="GO:0043139">
    <property type="term" value="F:5'-3' DNA helicase activity"/>
    <property type="evidence" value="ECO:0007669"/>
    <property type="project" value="UniProtKB-EC"/>
</dbReference>
<evidence type="ECO:0000313" key="6">
    <source>
        <dbReference type="Proteomes" id="UP000230069"/>
    </source>
</evidence>
<dbReference type="Proteomes" id="UP000230069">
    <property type="component" value="Unassembled WGS sequence"/>
</dbReference>
<feature type="domain" description="Helitron helicase-like" evidence="3">
    <location>
        <begin position="88"/>
        <end position="178"/>
    </location>
</feature>
<evidence type="ECO:0000313" key="5">
    <source>
        <dbReference type="EMBL" id="PIA26134.1"/>
    </source>
</evidence>
<comment type="cofactor">
    <cofactor evidence="1">
        <name>Mg(2+)</name>
        <dbReference type="ChEBI" id="CHEBI:18420"/>
    </cofactor>
</comment>
<evidence type="ECO:0000256" key="1">
    <source>
        <dbReference type="RuleBase" id="RU363044"/>
    </source>
</evidence>
<dbReference type="Pfam" id="PF05970">
    <property type="entry name" value="PIF1"/>
    <property type="match status" value="1"/>
</dbReference>
<dbReference type="EMBL" id="KZ305114">
    <property type="protein sequence ID" value="PIA26134.1"/>
    <property type="molecule type" value="Genomic_DNA"/>
</dbReference>
<dbReference type="FunFam" id="3.40.50.300:FF:002884">
    <property type="entry name" value="ATP-dependent DNA helicase"/>
    <property type="match status" value="1"/>
</dbReference>
<evidence type="ECO:0000259" key="2">
    <source>
        <dbReference type="Pfam" id="PF05970"/>
    </source>
</evidence>
<dbReference type="Pfam" id="PF14214">
    <property type="entry name" value="Helitron_like_N"/>
    <property type="match status" value="1"/>
</dbReference>
<feature type="domain" description="DNA helicase Pif1-like DEAD-box helicase" evidence="2">
    <location>
        <begin position="502"/>
        <end position="655"/>
    </location>
</feature>
<dbReference type="AlphaFoldDB" id="A0A2G5C4A6"/>
<gene>
    <name evidence="5" type="ORF">AQUCO_09700002v1</name>
</gene>
<dbReference type="PANTHER" id="PTHR10492">
    <property type="match status" value="1"/>
</dbReference>
<keyword evidence="1" id="KW-0227">DNA damage</keyword>
<evidence type="ECO:0000259" key="4">
    <source>
        <dbReference type="Pfam" id="PF21530"/>
    </source>
</evidence>
<keyword evidence="1" id="KW-0347">Helicase</keyword>
<dbReference type="InParanoid" id="A0A2G5C4A6"/>
<dbReference type="SUPFAM" id="SSF52540">
    <property type="entry name" value="P-loop containing nucleoside triphosphate hydrolases"/>
    <property type="match status" value="2"/>
</dbReference>
<comment type="catalytic activity">
    <reaction evidence="1">
        <text>ATP + H2O = ADP + phosphate + H(+)</text>
        <dbReference type="Rhea" id="RHEA:13065"/>
        <dbReference type="ChEBI" id="CHEBI:15377"/>
        <dbReference type="ChEBI" id="CHEBI:15378"/>
        <dbReference type="ChEBI" id="CHEBI:30616"/>
        <dbReference type="ChEBI" id="CHEBI:43474"/>
        <dbReference type="ChEBI" id="CHEBI:456216"/>
        <dbReference type="EC" id="5.6.2.3"/>
    </reaction>
</comment>
<dbReference type="PANTHER" id="PTHR10492:SF57">
    <property type="entry name" value="ATP-DEPENDENT DNA HELICASE"/>
    <property type="match status" value="1"/>
</dbReference>